<evidence type="ECO:0000256" key="2">
    <source>
        <dbReference type="ARBA" id="ARBA00022630"/>
    </source>
</evidence>
<dbReference type="Pfam" id="PF01494">
    <property type="entry name" value="FAD_binding_3"/>
    <property type="match status" value="1"/>
</dbReference>
<evidence type="ECO:0000259" key="6">
    <source>
        <dbReference type="Pfam" id="PF01494"/>
    </source>
</evidence>
<keyword evidence="3" id="KW-0274">FAD</keyword>
<sequence>MSNTKVIIAGGGIAGPVLAIFLKLKGYEPVVYERADSPTGLGLSLCLQPNGLKVLALIPGLVESIVGKEIEKMKFVSVLEEDAGVLAQSDALSQVSARFGFRLRGTRRPVFHRTLLAAAERHGVRVVFGHQLVALEQDDESVRVTFANGHTDSASFVVGCDGLHSNTRVCLFGKEEATFTGLTQASGLASGSECALIVNFSDRRDLPYGAHMIYYPINDKQISWAITLQEPEAKETWRDMDEDRQREFKKGQFSQWGFGAGELVKTADTLVKYGLYDRPELQTWHKGRVVLLGDAAHPTSPVPPRAGRQSGVRGHLPLCAAAHAAQPDRRGAVHGDALRGVRGARAAAHPAHVVAREEGREQGEGRVVHGVERRKVCNDAVRAAWKDEGNMVQGYAMLFEQPFTGKSEI</sequence>
<dbReference type="SUPFAM" id="SSF51905">
    <property type="entry name" value="FAD/NAD(P)-binding domain"/>
    <property type="match status" value="1"/>
</dbReference>
<dbReference type="PRINTS" id="PR00420">
    <property type="entry name" value="RNGMNOXGNASE"/>
</dbReference>
<organism evidence="7 8">
    <name type="scientific">Grifola frondosa</name>
    <name type="common">Maitake</name>
    <name type="synonym">Polyporus frondosus</name>
    <dbReference type="NCBI Taxonomy" id="5627"/>
    <lineage>
        <taxon>Eukaryota</taxon>
        <taxon>Fungi</taxon>
        <taxon>Dikarya</taxon>
        <taxon>Basidiomycota</taxon>
        <taxon>Agaricomycotina</taxon>
        <taxon>Agaricomycetes</taxon>
        <taxon>Polyporales</taxon>
        <taxon>Grifolaceae</taxon>
        <taxon>Grifola</taxon>
    </lineage>
</organism>
<dbReference type="PANTHER" id="PTHR13789:SF309">
    <property type="entry name" value="PUTATIVE (AFU_ORTHOLOGUE AFUA_6G14510)-RELATED"/>
    <property type="match status" value="1"/>
</dbReference>
<accession>A0A1C7LW01</accession>
<dbReference type="InterPro" id="IPR002938">
    <property type="entry name" value="FAD-bd"/>
</dbReference>
<comment type="similarity">
    <text evidence="1">Belongs to the paxM FAD-dependent monooxygenase family.</text>
</comment>
<reference evidence="7 8" key="1">
    <citation type="submission" date="2016-03" db="EMBL/GenBank/DDBJ databases">
        <title>Whole genome sequencing of Grifola frondosa 9006-11.</title>
        <authorList>
            <person name="Min B."/>
            <person name="Park H."/>
            <person name="Kim J.-G."/>
            <person name="Cho H."/>
            <person name="Oh Y.-L."/>
            <person name="Kong W.-S."/>
            <person name="Choi I.-G."/>
        </authorList>
    </citation>
    <scope>NUCLEOTIDE SEQUENCE [LARGE SCALE GENOMIC DNA]</scope>
    <source>
        <strain evidence="7 8">9006-11</strain>
    </source>
</reference>
<dbReference type="InterPro" id="IPR036188">
    <property type="entry name" value="FAD/NAD-bd_sf"/>
</dbReference>
<evidence type="ECO:0000256" key="1">
    <source>
        <dbReference type="ARBA" id="ARBA00007992"/>
    </source>
</evidence>
<keyword evidence="5" id="KW-0503">Monooxygenase</keyword>
<dbReference type="OrthoDB" id="47494at2759"/>
<keyword evidence="4" id="KW-0560">Oxidoreductase</keyword>
<feature type="domain" description="FAD-binding" evidence="6">
    <location>
        <begin position="4"/>
        <end position="302"/>
    </location>
</feature>
<keyword evidence="2" id="KW-0285">Flavoprotein</keyword>
<dbReference type="PANTHER" id="PTHR13789">
    <property type="entry name" value="MONOOXYGENASE"/>
    <property type="match status" value="1"/>
</dbReference>
<dbReference type="Gene3D" id="3.50.50.60">
    <property type="entry name" value="FAD/NAD(P)-binding domain"/>
    <property type="match status" value="1"/>
</dbReference>
<evidence type="ECO:0000313" key="8">
    <source>
        <dbReference type="Proteomes" id="UP000092993"/>
    </source>
</evidence>
<comment type="caution">
    <text evidence="7">The sequence shown here is derived from an EMBL/GenBank/DDBJ whole genome shotgun (WGS) entry which is preliminary data.</text>
</comment>
<dbReference type="OMA" id="EEPFHRY"/>
<dbReference type="GO" id="GO:0004497">
    <property type="term" value="F:monooxygenase activity"/>
    <property type="evidence" value="ECO:0007669"/>
    <property type="project" value="UniProtKB-KW"/>
</dbReference>
<keyword evidence="8" id="KW-1185">Reference proteome</keyword>
<proteinExistence type="inferred from homology"/>
<dbReference type="STRING" id="5627.A0A1C7LW01"/>
<evidence type="ECO:0000256" key="5">
    <source>
        <dbReference type="ARBA" id="ARBA00023033"/>
    </source>
</evidence>
<evidence type="ECO:0000313" key="7">
    <source>
        <dbReference type="EMBL" id="OBZ66994.1"/>
    </source>
</evidence>
<evidence type="ECO:0000256" key="4">
    <source>
        <dbReference type="ARBA" id="ARBA00023002"/>
    </source>
</evidence>
<dbReference type="Proteomes" id="UP000092993">
    <property type="component" value="Unassembled WGS sequence"/>
</dbReference>
<dbReference type="AlphaFoldDB" id="A0A1C7LW01"/>
<name>A0A1C7LW01_GRIFR</name>
<gene>
    <name evidence="7" type="primary">ABA2</name>
    <name evidence="7" type="ORF">A0H81_12970</name>
</gene>
<dbReference type="InterPro" id="IPR050493">
    <property type="entry name" value="FAD-dep_Monooxygenase_BioMet"/>
</dbReference>
<dbReference type="EMBL" id="LUGG01000025">
    <property type="protein sequence ID" value="OBZ66994.1"/>
    <property type="molecule type" value="Genomic_DNA"/>
</dbReference>
<dbReference type="GO" id="GO:0071949">
    <property type="term" value="F:FAD binding"/>
    <property type="evidence" value="ECO:0007669"/>
    <property type="project" value="InterPro"/>
</dbReference>
<evidence type="ECO:0000256" key="3">
    <source>
        <dbReference type="ARBA" id="ARBA00022827"/>
    </source>
</evidence>
<protein>
    <submittedName>
        <fullName evidence="7">Zeaxanthin epoxidase, chloroplastic</fullName>
    </submittedName>
</protein>